<protein>
    <submittedName>
        <fullName evidence="2">Uncharacterized protein</fullName>
    </submittedName>
</protein>
<organism evidence="2 3">
    <name type="scientific">Phytophthora citrophthora</name>
    <dbReference type="NCBI Taxonomy" id="4793"/>
    <lineage>
        <taxon>Eukaryota</taxon>
        <taxon>Sar</taxon>
        <taxon>Stramenopiles</taxon>
        <taxon>Oomycota</taxon>
        <taxon>Peronosporomycetes</taxon>
        <taxon>Peronosporales</taxon>
        <taxon>Peronosporaceae</taxon>
        <taxon>Phytophthora</taxon>
    </lineage>
</organism>
<feature type="transmembrane region" description="Helical" evidence="1">
    <location>
        <begin position="1214"/>
        <end position="1232"/>
    </location>
</feature>
<name>A0AAD9FXK0_9STRA</name>
<feature type="transmembrane region" description="Helical" evidence="1">
    <location>
        <begin position="1348"/>
        <end position="1366"/>
    </location>
</feature>
<feature type="transmembrane region" description="Helical" evidence="1">
    <location>
        <begin position="521"/>
        <end position="541"/>
    </location>
</feature>
<feature type="transmembrane region" description="Helical" evidence="1">
    <location>
        <begin position="411"/>
        <end position="437"/>
    </location>
</feature>
<feature type="transmembrane region" description="Helical" evidence="1">
    <location>
        <begin position="1027"/>
        <end position="1051"/>
    </location>
</feature>
<comment type="caution">
    <text evidence="2">The sequence shown here is derived from an EMBL/GenBank/DDBJ whole genome shotgun (WGS) entry which is preliminary data.</text>
</comment>
<feature type="transmembrane region" description="Helical" evidence="1">
    <location>
        <begin position="53"/>
        <end position="76"/>
    </location>
</feature>
<dbReference type="Proteomes" id="UP001259832">
    <property type="component" value="Unassembled WGS sequence"/>
</dbReference>
<feature type="transmembrane region" description="Helical" evidence="1">
    <location>
        <begin position="1712"/>
        <end position="1730"/>
    </location>
</feature>
<feature type="transmembrane region" description="Helical" evidence="1">
    <location>
        <begin position="1944"/>
        <end position="1965"/>
    </location>
</feature>
<keyword evidence="1" id="KW-1133">Transmembrane helix</keyword>
<keyword evidence="1" id="KW-0812">Transmembrane</keyword>
<feature type="transmembrane region" description="Helical" evidence="1">
    <location>
        <begin position="677"/>
        <end position="701"/>
    </location>
</feature>
<feature type="transmembrane region" description="Helical" evidence="1">
    <location>
        <begin position="1305"/>
        <end position="1328"/>
    </location>
</feature>
<dbReference type="EMBL" id="JASMQC010000138">
    <property type="protein sequence ID" value="KAK1928099.1"/>
    <property type="molecule type" value="Genomic_DNA"/>
</dbReference>
<proteinExistence type="predicted"/>
<feature type="transmembrane region" description="Helical" evidence="1">
    <location>
        <begin position="237"/>
        <end position="260"/>
    </location>
</feature>
<feature type="transmembrane region" description="Helical" evidence="1">
    <location>
        <begin position="707"/>
        <end position="725"/>
    </location>
</feature>
<feature type="transmembrane region" description="Helical" evidence="1">
    <location>
        <begin position="1594"/>
        <end position="1612"/>
    </location>
</feature>
<feature type="transmembrane region" description="Helical" evidence="1">
    <location>
        <begin position="925"/>
        <end position="943"/>
    </location>
</feature>
<feature type="transmembrane region" description="Helical" evidence="1">
    <location>
        <begin position="1830"/>
        <end position="1852"/>
    </location>
</feature>
<feature type="transmembrane region" description="Helical" evidence="1">
    <location>
        <begin position="553"/>
        <end position="575"/>
    </location>
</feature>
<feature type="transmembrane region" description="Helical" evidence="1">
    <location>
        <begin position="898"/>
        <end position="919"/>
    </location>
</feature>
<feature type="transmembrane region" description="Helical" evidence="1">
    <location>
        <begin position="1171"/>
        <end position="1194"/>
    </location>
</feature>
<keyword evidence="3" id="KW-1185">Reference proteome</keyword>
<evidence type="ECO:0000313" key="3">
    <source>
        <dbReference type="Proteomes" id="UP001259832"/>
    </source>
</evidence>
<feature type="transmembrane region" description="Helical" evidence="1">
    <location>
        <begin position="1057"/>
        <end position="1074"/>
    </location>
</feature>
<sequence>MREKGVWWRGVATRWLVYPPVTRVTRVQFPDGKLLFAPTCSHLLFCSHLLPPALLLFCSSALLLFCFAFLCCSLSCRSRTTTDISHATNAQLAHRHLCCCRIGLTNADEDRHVHGAVLVVRASLHAPSRCVVVLCSGAVQWCCVAVLCVSWTHGGTVDVTRMQRLVRYDWSRMREKRVWWRGVATRWLVYPPVTRVTRVQFPDGKLLFAPTCSSALLLFCSSALLPPPTLLLFCSSALLLFCSSAPTYSSALLLFCFAFLCRFLSCRSRTTTDISHATNAQLAHRHLCCCRIGLTNADEDRHVHGAVLVIGRGCGRKVFGGAEWRRGYGRARVVVCVGGGRSIGRGCGRNVFGGAEWRRGYGRARVVVCVGGGRSWLVYPPVTRVTRVQFPDGKLLFAPTCSSALLPPPTLLLFCSSALLLFCSSALLFFAAFFPAVRAPQPTSLMLPTHSWRIGTSAAVESDSPTRTKIDTCTAPYSSLVEDAGERCLVARSGDEGMVERWLVYPPVTRVTRVQFPDGKLLFAPTYSSALLLFCSSALLLFCSSAPTYSSALLLFCSSAPTYSSALLLFCFAFLCRFLSCRSRTTTDISHATNAQLAHRHLCCCRIGLTNADEDRHVYGAVLVIGRGCGRKVFGGAEWRRGYGRARVVVCVGGGRSWLVYPPVTRVTRVQFPDGKLLFAPTYSSALLLPPALLLFCSSALLPPPTLLLFCSSALLFFAAFFPAVRAPQPTSLMLPTHSWRIGTSAAVESDSPTRTKIDTCTAPYSSLVEDAGETCLVARSGDEGMVERVWSLVEDAGETCLVARSGDEGMVERVWSLVEDAGETCLVARSGDEGMVERVWSLVEDAGETCLVARSGDEGMVERVWSILVSIVVSIPACHAGDPGTIPGREASFCSHLLFCSSALLLPPALLLFCSSALLPPPTLLLFCSSALLFFAAFFPAVRAPQPTSLMLPTHSWRIGTSAAVESDSPTRTKIDTCTAPYSSLVEDAGETCLVARSGDEGMVERWLVYPPVTRVTRVQFPDGKLLFAPTCSSALLLFCSSALLLPPALLPPPTLLLFCSSALLLFCFAFLCRSLSCRSRTTTDISHATNAQLAHRHLCCCRIGLTNADEDRHVHGAVLVIGRGCGRKVFGGAEWRRGILVSIVVSIPACHAGDPGTIPGREASFCSHLLFCSSALLLFCSSALLLFCSSAPTCSSALLLFCSSALLPPPTLLLFCSSALLFFAAFFPAVRAPQPTSLMLPTHSWRIGTSAAVESDSPTRTKIDTCTAPYSSILVSIVVSIPACHAGDPGTIPGREASFCSHLLFCSSALLLFCSSALLLFCSSAPTCSSALLLFCSSALLPPPTLLLFCSSALLFFAALFPAVRAPQPTSLMLPTHSWRIGTSAAVESDSPTRTKIDTCTAPYSSILVSIVVSIPACHAGDPGTIPGREASFCSHLLFCSSALLLPPALLLFCSSALLLFCSSALLFFAALFPAVRAPQPTSLMLPTHSWRIGTSAAVESDSPTRTKIDTCTAPYSSILVSIVVSIPACHAGDPGTIPGREASFCSHLLFCSSALLLFCSSALLLFCSSAPTCSSALLLFCSSALLPPPTLLLFCSSALLFFAAFFPAVRAPQPTSLMLPTHSWRIGTSAAVESDSPTRTKIDTCTAPYSSILVSIVVSIPACHAGDPGTIPGREASFCSHLLFCSSALLLPPALLLFCSSALLPPPTLLLFCSSALLFFAAFFPAVRAPQPTSLMLPTHSWRIGTSAAVESDSPTRTKIDTCTAPYSSLVEDAGETCLVARSGDEGMVERWLVYPPVTRVTRVQFPDGKLLFAPTCSSALLPPPTLLLFCSSALLLFCFAFLCCSLSCRSRTTTDISHATNAQLAHRHLCCCRIGLTNADEDRHVHGAVLVIGRGCGRNVFGGAEWRRGILVSIVVSIPACHAGDPGTIPGREASFCSHLLFCSSALLLPPALLLFCSSALLPPPTLLLFCSSALLFFAAFFPAVRAPQPTSLMLPTHSWRIGTSAAVESDSPTRTKIDTCTAPYSSLVEDAGETCLVARSGDEGFSLV</sequence>
<feature type="transmembrane region" description="Helical" evidence="1">
    <location>
        <begin position="206"/>
        <end position="225"/>
    </location>
</feature>
<keyword evidence="1" id="KW-0472">Membrane</keyword>
<feature type="transmembrane region" description="Helical" evidence="1">
    <location>
        <begin position="1684"/>
        <end position="1707"/>
    </location>
</feature>
<evidence type="ECO:0000256" key="1">
    <source>
        <dbReference type="SAM" id="Phobius"/>
    </source>
</evidence>
<feature type="transmembrane region" description="Helical" evidence="1">
    <location>
        <begin position="1557"/>
        <end position="1582"/>
    </location>
</feature>
<reference evidence="2" key="1">
    <citation type="submission" date="2023-08" db="EMBL/GenBank/DDBJ databases">
        <title>Reference Genome Resource for the Citrus Pathogen Phytophthora citrophthora.</title>
        <authorList>
            <person name="Moller H."/>
            <person name="Coetzee B."/>
            <person name="Rose L.J."/>
            <person name="Van Niekerk J.M."/>
        </authorList>
    </citation>
    <scope>NUCLEOTIDE SEQUENCE</scope>
    <source>
        <strain evidence="2">STE-U-9442</strain>
    </source>
</reference>
<feature type="transmembrane region" description="Helical" evidence="1">
    <location>
        <begin position="1971"/>
        <end position="1989"/>
    </location>
</feature>
<feature type="transmembrane region" description="Helical" evidence="1">
    <location>
        <begin position="1451"/>
        <end position="1478"/>
    </location>
</feature>
<evidence type="ECO:0000313" key="2">
    <source>
        <dbReference type="EMBL" id="KAK1928099.1"/>
    </source>
</evidence>
<gene>
    <name evidence="2" type="ORF">P3T76_016438</name>
</gene>
<accession>A0AAD9FXK0</accession>